<dbReference type="Pfam" id="PF24254">
    <property type="entry name" value="DUF7455"/>
    <property type="match status" value="1"/>
</dbReference>
<protein>
    <recommendedName>
        <fullName evidence="1">DUF7455 domain-containing protein</fullName>
    </recommendedName>
</protein>
<sequence length="76" mass="8108">MTTALAPSSALSAADRCDRCGAQAYVRVTLTSGGELLFCAHHGREHSEKLRDIAITIHDETGRLEATPAAAAEEER</sequence>
<dbReference type="InterPro" id="IPR055878">
    <property type="entry name" value="DUF7455"/>
</dbReference>
<feature type="domain" description="DUF7455" evidence="1">
    <location>
        <begin position="11"/>
        <end position="64"/>
    </location>
</feature>
<evidence type="ECO:0000259" key="1">
    <source>
        <dbReference type="Pfam" id="PF24254"/>
    </source>
</evidence>
<name>A0ABN2CZ77_9ACTN</name>
<evidence type="ECO:0000313" key="2">
    <source>
        <dbReference type="EMBL" id="GAA1565076.1"/>
    </source>
</evidence>
<keyword evidence="3" id="KW-1185">Reference proteome</keyword>
<dbReference type="Proteomes" id="UP001501705">
    <property type="component" value="Unassembled WGS sequence"/>
</dbReference>
<proteinExistence type="predicted"/>
<gene>
    <name evidence="2" type="ORF">GCM10009804_22240</name>
</gene>
<reference evidence="2 3" key="1">
    <citation type="journal article" date="2019" name="Int. J. Syst. Evol. Microbiol.">
        <title>The Global Catalogue of Microorganisms (GCM) 10K type strain sequencing project: providing services to taxonomists for standard genome sequencing and annotation.</title>
        <authorList>
            <consortium name="The Broad Institute Genomics Platform"/>
            <consortium name="The Broad Institute Genome Sequencing Center for Infectious Disease"/>
            <person name="Wu L."/>
            <person name="Ma J."/>
        </authorList>
    </citation>
    <scope>NUCLEOTIDE SEQUENCE [LARGE SCALE GENOMIC DNA]</scope>
    <source>
        <strain evidence="2 3">JCM 15572</strain>
    </source>
</reference>
<evidence type="ECO:0000313" key="3">
    <source>
        <dbReference type="Proteomes" id="UP001501705"/>
    </source>
</evidence>
<organism evidence="2 3">
    <name type="scientific">Kribbella hippodromi</name>
    <dbReference type="NCBI Taxonomy" id="434347"/>
    <lineage>
        <taxon>Bacteria</taxon>
        <taxon>Bacillati</taxon>
        <taxon>Actinomycetota</taxon>
        <taxon>Actinomycetes</taxon>
        <taxon>Propionibacteriales</taxon>
        <taxon>Kribbellaceae</taxon>
        <taxon>Kribbella</taxon>
    </lineage>
</organism>
<dbReference type="EMBL" id="BAAAPH010000006">
    <property type="protein sequence ID" value="GAA1565076.1"/>
    <property type="molecule type" value="Genomic_DNA"/>
</dbReference>
<dbReference type="RefSeq" id="WP_344233331.1">
    <property type="nucleotide sequence ID" value="NZ_BAAAPH010000006.1"/>
</dbReference>
<accession>A0ABN2CZ77</accession>
<comment type="caution">
    <text evidence="2">The sequence shown here is derived from an EMBL/GenBank/DDBJ whole genome shotgun (WGS) entry which is preliminary data.</text>
</comment>